<accession>A0A6C0CNX2</accession>
<feature type="region of interest" description="Disordered" evidence="1">
    <location>
        <begin position="117"/>
        <end position="136"/>
    </location>
</feature>
<feature type="compositionally biased region" description="Basic and acidic residues" evidence="1">
    <location>
        <begin position="119"/>
        <end position="129"/>
    </location>
</feature>
<evidence type="ECO:0000256" key="1">
    <source>
        <dbReference type="SAM" id="MobiDB-lite"/>
    </source>
</evidence>
<organism evidence="2">
    <name type="scientific">viral metagenome</name>
    <dbReference type="NCBI Taxonomy" id="1070528"/>
    <lineage>
        <taxon>unclassified sequences</taxon>
        <taxon>metagenomes</taxon>
        <taxon>organismal metagenomes</taxon>
    </lineage>
</organism>
<sequence length="136" mass="16405">MSKYAELKELYEKENKLELFEKKVEETCLVVMRQTDYDKEKALEKLKEHDMVALTVVKEYMGIPLEKQKKDLTTNQAVYREFRTFLDDACSSYYKQKEIEQQRQEYIQKMVSLQKKKRTEQAEKNENNKLDTITED</sequence>
<evidence type="ECO:0000313" key="2">
    <source>
        <dbReference type="EMBL" id="QHT06506.1"/>
    </source>
</evidence>
<name>A0A6C0CNX2_9ZZZZ</name>
<proteinExistence type="predicted"/>
<dbReference type="EMBL" id="MN739469">
    <property type="protein sequence ID" value="QHT06506.1"/>
    <property type="molecule type" value="Genomic_DNA"/>
</dbReference>
<reference evidence="2" key="1">
    <citation type="journal article" date="2020" name="Nature">
        <title>Giant virus diversity and host interactions through global metagenomics.</title>
        <authorList>
            <person name="Schulz F."/>
            <person name="Roux S."/>
            <person name="Paez-Espino D."/>
            <person name="Jungbluth S."/>
            <person name="Walsh D.A."/>
            <person name="Denef V.J."/>
            <person name="McMahon K.D."/>
            <person name="Konstantinidis K.T."/>
            <person name="Eloe-Fadrosh E.A."/>
            <person name="Kyrpides N.C."/>
            <person name="Woyke T."/>
        </authorList>
    </citation>
    <scope>NUCLEOTIDE SEQUENCE</scope>
    <source>
        <strain evidence="2">GVMAG-M-3300021425-30</strain>
    </source>
</reference>
<protein>
    <recommendedName>
        <fullName evidence="3">NET domain-containing protein</fullName>
    </recommendedName>
</protein>
<evidence type="ECO:0008006" key="3">
    <source>
        <dbReference type="Google" id="ProtNLM"/>
    </source>
</evidence>
<dbReference type="AlphaFoldDB" id="A0A6C0CNX2"/>